<evidence type="ECO:0000256" key="4">
    <source>
        <dbReference type="ARBA" id="ARBA00022448"/>
    </source>
</evidence>
<gene>
    <name evidence="13" type="primary">flhB</name>
    <name evidence="15" type="ORF">HNP46_004290</name>
</gene>
<evidence type="ECO:0000256" key="8">
    <source>
        <dbReference type="ARBA" id="ARBA00022927"/>
    </source>
</evidence>
<evidence type="ECO:0000256" key="3">
    <source>
        <dbReference type="ARBA" id="ARBA00021622"/>
    </source>
</evidence>
<keyword evidence="4 13" id="KW-0813">Transport</keyword>
<comment type="function">
    <text evidence="12 13">Required for formation of the rod structure in the basal body of the flagellar apparatus. Together with FliI and FliH, may constitute the export apparatus of flagellin.</text>
</comment>
<comment type="similarity">
    <text evidence="2 13">Belongs to the type III secretion exporter family.</text>
</comment>
<dbReference type="NCBIfam" id="TIGR00328">
    <property type="entry name" value="flhB"/>
    <property type="match status" value="1"/>
</dbReference>
<feature type="transmembrane region" description="Helical" evidence="13">
    <location>
        <begin position="37"/>
        <end position="55"/>
    </location>
</feature>
<protein>
    <recommendedName>
        <fullName evidence="3 13">Flagellar biosynthetic protein FlhB</fullName>
    </recommendedName>
</protein>
<dbReference type="InterPro" id="IPR006135">
    <property type="entry name" value="T3SS_substrate_exporter"/>
</dbReference>
<keyword evidence="7 13" id="KW-1005">Bacterial flagellum biogenesis</keyword>
<dbReference type="SUPFAM" id="SSF160544">
    <property type="entry name" value="EscU C-terminal domain-like"/>
    <property type="match status" value="1"/>
</dbReference>
<evidence type="ECO:0000256" key="5">
    <source>
        <dbReference type="ARBA" id="ARBA00022475"/>
    </source>
</evidence>
<keyword evidence="10 13" id="KW-0472">Membrane</keyword>
<evidence type="ECO:0000256" key="10">
    <source>
        <dbReference type="ARBA" id="ARBA00023136"/>
    </source>
</evidence>
<evidence type="ECO:0000256" key="14">
    <source>
        <dbReference type="SAM" id="MobiDB-lite"/>
    </source>
</evidence>
<proteinExistence type="inferred from homology"/>
<keyword evidence="8 13" id="KW-0653">Protein transport</keyword>
<organism evidence="15 16">
    <name type="scientific">Pseudomonas nitroreducens</name>
    <dbReference type="NCBI Taxonomy" id="46680"/>
    <lineage>
        <taxon>Bacteria</taxon>
        <taxon>Pseudomonadati</taxon>
        <taxon>Pseudomonadota</taxon>
        <taxon>Gammaproteobacteria</taxon>
        <taxon>Pseudomonadales</taxon>
        <taxon>Pseudomonadaceae</taxon>
        <taxon>Pseudomonas</taxon>
    </lineage>
</organism>
<dbReference type="FunFam" id="3.40.1690.10:FF:000001">
    <property type="entry name" value="Flagellar biosynthetic protein FlhB"/>
    <property type="match status" value="1"/>
</dbReference>
<dbReference type="InterPro" id="IPR029025">
    <property type="entry name" value="T3SS_substrate_exporter_C"/>
</dbReference>
<evidence type="ECO:0000256" key="9">
    <source>
        <dbReference type="ARBA" id="ARBA00022989"/>
    </source>
</evidence>
<evidence type="ECO:0000256" key="2">
    <source>
        <dbReference type="ARBA" id="ARBA00010690"/>
    </source>
</evidence>
<dbReference type="Gene3D" id="3.40.1690.10">
    <property type="entry name" value="secretion proteins EscU"/>
    <property type="match status" value="1"/>
</dbReference>
<feature type="region of interest" description="Disordered" evidence="14">
    <location>
        <begin position="1"/>
        <end position="25"/>
    </location>
</feature>
<evidence type="ECO:0000313" key="15">
    <source>
        <dbReference type="EMBL" id="MBB4865409.1"/>
    </source>
</evidence>
<dbReference type="EMBL" id="JACHLI010000018">
    <property type="protein sequence ID" value="MBB4865409.1"/>
    <property type="molecule type" value="Genomic_DNA"/>
</dbReference>
<dbReference type="RefSeq" id="WP_184592865.1">
    <property type="nucleotide sequence ID" value="NZ_JACHLI010000018.1"/>
</dbReference>
<keyword evidence="11 13" id="KW-1006">Bacterial flagellum protein export</keyword>
<sequence length="386" mass="42479">MSDESGFDDKTEQATPRRLEKAREEGQIARSRELTTFLMLLAGTLVIWFSGSWIAQKLAEAIRLGMSFSRERALDPKVAGEYFLMIGTTGLMALAPVLACLAAVAILAPAALGGWLFTPKNLMPKFSRLNPGAGIKRMFSANALTELVKAFAKAGLVGLVATLYVRSNLEHLSGISQLPLEEAIAQGLAMVGKACLCIVASLIVVVMIDVPYQLISFGNKMKMTKQEVKDEFKEQEGDPRLKGKRRAIQAQMSRSRMMSAVPKANIVITNPTHFSVALLYEDNGVGAPTVVAKGVDEVAMKIRELAREHDVPIMESPELARALYWNVEIDDEIPATLYSAVAELLAYIYKLKLFMRGEVEFPVMPTNLPVPAGMDQKPNRKRPNRR</sequence>
<dbReference type="GO" id="GO:0009306">
    <property type="term" value="P:protein secretion"/>
    <property type="evidence" value="ECO:0007669"/>
    <property type="project" value="InterPro"/>
</dbReference>
<dbReference type="GO" id="GO:0044780">
    <property type="term" value="P:bacterial-type flagellum assembly"/>
    <property type="evidence" value="ECO:0007669"/>
    <property type="project" value="InterPro"/>
</dbReference>
<keyword evidence="15" id="KW-0282">Flagellum</keyword>
<comment type="caution">
    <text evidence="13">Lacks conserved residue(s) required for the propagation of feature annotation.</text>
</comment>
<evidence type="ECO:0000256" key="13">
    <source>
        <dbReference type="RuleBase" id="RU364091"/>
    </source>
</evidence>
<feature type="compositionally biased region" description="Basic and acidic residues" evidence="14">
    <location>
        <begin position="7"/>
        <end position="25"/>
    </location>
</feature>
<comment type="caution">
    <text evidence="15">The sequence shown here is derived from an EMBL/GenBank/DDBJ whole genome shotgun (WGS) entry which is preliminary data.</text>
</comment>
<dbReference type="GO" id="GO:0005886">
    <property type="term" value="C:plasma membrane"/>
    <property type="evidence" value="ECO:0007669"/>
    <property type="project" value="UniProtKB-SubCell"/>
</dbReference>
<evidence type="ECO:0000256" key="1">
    <source>
        <dbReference type="ARBA" id="ARBA00004651"/>
    </source>
</evidence>
<reference evidence="15 16" key="1">
    <citation type="submission" date="2020-08" db="EMBL/GenBank/DDBJ databases">
        <title>Functional genomics of gut bacteria from endangered species of beetles.</title>
        <authorList>
            <person name="Carlos-Shanley C."/>
        </authorList>
    </citation>
    <scope>NUCLEOTIDE SEQUENCE [LARGE SCALE GENOMIC DNA]</scope>
    <source>
        <strain evidence="15 16">S00179</strain>
    </source>
</reference>
<keyword evidence="15" id="KW-0966">Cell projection</keyword>
<evidence type="ECO:0000313" key="16">
    <source>
        <dbReference type="Proteomes" id="UP000566995"/>
    </source>
</evidence>
<keyword evidence="9 13" id="KW-1133">Transmembrane helix</keyword>
<dbReference type="Gene3D" id="6.10.250.2080">
    <property type="match status" value="1"/>
</dbReference>
<feature type="transmembrane region" description="Helical" evidence="13">
    <location>
        <begin position="93"/>
        <end position="118"/>
    </location>
</feature>
<evidence type="ECO:0000256" key="7">
    <source>
        <dbReference type="ARBA" id="ARBA00022795"/>
    </source>
</evidence>
<comment type="subcellular location">
    <subcellularLocation>
        <location evidence="1">Cell membrane</location>
        <topology evidence="1">Multi-pass membrane protein</topology>
    </subcellularLocation>
</comment>
<feature type="transmembrane region" description="Helical" evidence="13">
    <location>
        <begin position="184"/>
        <end position="212"/>
    </location>
</feature>
<keyword evidence="5 13" id="KW-1003">Cell membrane</keyword>
<dbReference type="PANTHER" id="PTHR30531">
    <property type="entry name" value="FLAGELLAR BIOSYNTHETIC PROTEIN FLHB"/>
    <property type="match status" value="1"/>
</dbReference>
<keyword evidence="15" id="KW-0969">Cilium</keyword>
<keyword evidence="6 13" id="KW-0812">Transmembrane</keyword>
<evidence type="ECO:0000256" key="11">
    <source>
        <dbReference type="ARBA" id="ARBA00023225"/>
    </source>
</evidence>
<dbReference type="InterPro" id="IPR006136">
    <property type="entry name" value="FlhB"/>
</dbReference>
<dbReference type="Pfam" id="PF01312">
    <property type="entry name" value="Bac_export_2"/>
    <property type="match status" value="1"/>
</dbReference>
<dbReference type="AlphaFoldDB" id="A0A7W7KMA1"/>
<dbReference type="PANTHER" id="PTHR30531:SF12">
    <property type="entry name" value="FLAGELLAR BIOSYNTHETIC PROTEIN FLHB"/>
    <property type="match status" value="1"/>
</dbReference>
<accession>A0A7W7KMA1</accession>
<evidence type="ECO:0000256" key="12">
    <source>
        <dbReference type="ARBA" id="ARBA00025078"/>
    </source>
</evidence>
<dbReference type="Proteomes" id="UP000566995">
    <property type="component" value="Unassembled WGS sequence"/>
</dbReference>
<name>A0A7W7KMA1_PSENT</name>
<evidence type="ECO:0000256" key="6">
    <source>
        <dbReference type="ARBA" id="ARBA00022692"/>
    </source>
</evidence>
<dbReference type="PRINTS" id="PR00950">
    <property type="entry name" value="TYPE3IMSPROT"/>
</dbReference>